<evidence type="ECO:0000256" key="3">
    <source>
        <dbReference type="ARBA" id="ARBA00013420"/>
    </source>
</evidence>
<keyword evidence="5" id="KW-0963">Cytoplasm</keyword>
<evidence type="ECO:0000256" key="2">
    <source>
        <dbReference type="ARBA" id="ARBA00010384"/>
    </source>
</evidence>
<dbReference type="GO" id="GO:0030154">
    <property type="term" value="P:cell differentiation"/>
    <property type="evidence" value="ECO:0007669"/>
    <property type="project" value="UniProtKB-KW"/>
</dbReference>
<dbReference type="OrthoDB" id="10052065at2759"/>
<evidence type="ECO:0000256" key="9">
    <source>
        <dbReference type="SAM" id="MobiDB-lite"/>
    </source>
</evidence>
<proteinExistence type="inferred from homology"/>
<feature type="domain" description="HTH OST-type" evidence="11">
    <location>
        <begin position="6"/>
        <end position="79"/>
    </location>
</feature>
<evidence type="ECO:0000256" key="6">
    <source>
        <dbReference type="ARBA" id="ARBA00022737"/>
    </source>
</evidence>
<feature type="region of interest" description="Disordered" evidence="9">
    <location>
        <begin position="251"/>
        <end position="270"/>
    </location>
</feature>
<dbReference type="Gene3D" id="2.40.50.90">
    <property type="match status" value="1"/>
</dbReference>
<accession>A0A8T2L9B6</accession>
<evidence type="ECO:0000256" key="7">
    <source>
        <dbReference type="ARBA" id="ARBA00022782"/>
    </source>
</evidence>
<evidence type="ECO:0000256" key="5">
    <source>
        <dbReference type="ARBA" id="ARBA00022490"/>
    </source>
</evidence>
<dbReference type="CDD" id="cd20419">
    <property type="entry name" value="Tudor_TDRD5"/>
    <property type="match status" value="1"/>
</dbReference>
<comment type="caution">
    <text evidence="12">The sequence shown here is derived from an EMBL/GenBank/DDBJ whole genome shotgun (WGS) entry which is preliminary data.</text>
</comment>
<feature type="domain" description="HTH OST-type" evidence="11">
    <location>
        <begin position="129"/>
        <end position="205"/>
    </location>
</feature>
<evidence type="ECO:0000259" key="11">
    <source>
        <dbReference type="PROSITE" id="PS51644"/>
    </source>
</evidence>
<dbReference type="PANTHER" id="PTHR22948:SF19">
    <property type="entry name" value="TUDOR DOMAIN-CONTAINING PROTEIN 5"/>
    <property type="match status" value="1"/>
</dbReference>
<dbReference type="InterPro" id="IPR035437">
    <property type="entry name" value="SNase_OB-fold_sf"/>
</dbReference>
<dbReference type="InterPro" id="IPR002999">
    <property type="entry name" value="Tudor"/>
</dbReference>
<dbReference type="PROSITE" id="PS51644">
    <property type="entry name" value="HTH_OST"/>
    <property type="match status" value="3"/>
</dbReference>
<dbReference type="Proteomes" id="UP000752171">
    <property type="component" value="Unassembled WGS sequence"/>
</dbReference>
<keyword evidence="6" id="KW-0677">Repeat</keyword>
<keyword evidence="8" id="KW-0744">Spermatogenesis</keyword>
<evidence type="ECO:0000256" key="8">
    <source>
        <dbReference type="ARBA" id="ARBA00022871"/>
    </source>
</evidence>
<dbReference type="InterPro" id="IPR050621">
    <property type="entry name" value="Tudor_domain_containing"/>
</dbReference>
<evidence type="ECO:0000256" key="4">
    <source>
        <dbReference type="ARBA" id="ARBA00022473"/>
    </source>
</evidence>
<evidence type="ECO:0000256" key="1">
    <source>
        <dbReference type="ARBA" id="ARBA00004496"/>
    </source>
</evidence>
<sequence length="904" mass="100905">MSQDQLLSSLKKDVRSLLISSKHGLAPEQLRRDYQTMLGHPMPLRLLGFRNVLDMANEMPDVVHLAYALDGSIVLKAIGDETTKGIEDLVSKQRNHKPKPSIKKGFLGTFPSRRPQYHHPFVLPRRGHPPPALPAQLRSQLRQVLSHGAVRLSELEARYMACFGKPLKVTQYGFFSISEMLAAASDLLVVRQTRMGSLLMLRAMRPAVPTTSAMYSKQPARISSPPIKPVLREKAVLSNVEIEVQQSPKEFAATSAQNTRPPSPVPQPVEEKQSFEKSVAKLEEQFKQRILENVDAGTVSQELRDKLRQVVAGHSQGIAIYSLPIEYKKMYGEDLPVAQLGFQSVTELVGALSDIFYVKPCPEEGAKHLLIVELNDSDAQQDLSQSEDCLSSLSPSTESCYFSCGKSAWEPEEGEETSDSSASDTEIIVTNKTIHQMVDIFPVMNVSSGSGIPLDALQCQKLKPPTRRKERELVPALVERMESPSLFYVRFDESQEARNLENMMIEMRSCYTCPEVTERYRLPDAYVRPGQVCCVAPRDMWFYRVVIHQVLNATEVQVYYVDFGDLSVVKRNRLCFLKSCYADLPAQAVPSVLAGIKPVKGIWTKEATNAFQKLCCERTLVAAVHSYQKNFLLLFLCDTHTEEDLYIHSLLLAEGHGMACSPASTPILKQFNPITLYLGNDKLEEIEHYRNPLDLANGLSQNDRPQQDPSMFLTDGVKKHLPCKENEDHLDLPELEFISVAQVEKANPFGELLNKESSNFNNWDPEWTDRNSAEDEPKPVQNWQEKSGAAVSLSSAPSVKLTSGAQFRAYVQDCKQAQSASTLRTLSLHTPGLMGSCSRQQTDMSVESFHFPPTSSLAFAVFKTGHSLGPEALFRRHASPLALGPAARLAAGSSLLHWYPHKRA</sequence>
<organism evidence="12 13">
    <name type="scientific">Astyanax mexicanus</name>
    <name type="common">Blind cave fish</name>
    <name type="synonym">Astyanax fasciatus mexicanus</name>
    <dbReference type="NCBI Taxonomy" id="7994"/>
    <lineage>
        <taxon>Eukaryota</taxon>
        <taxon>Metazoa</taxon>
        <taxon>Chordata</taxon>
        <taxon>Craniata</taxon>
        <taxon>Vertebrata</taxon>
        <taxon>Euteleostomi</taxon>
        <taxon>Actinopterygii</taxon>
        <taxon>Neopterygii</taxon>
        <taxon>Teleostei</taxon>
        <taxon>Ostariophysi</taxon>
        <taxon>Characiformes</taxon>
        <taxon>Characoidei</taxon>
        <taxon>Acestrorhamphidae</taxon>
        <taxon>Acestrorhamphinae</taxon>
        <taxon>Astyanax</taxon>
    </lineage>
</organism>
<dbReference type="InterPro" id="IPR025605">
    <property type="entry name" value="OST-HTH/LOTUS_dom"/>
</dbReference>
<dbReference type="Pfam" id="PF00567">
    <property type="entry name" value="TUDOR"/>
    <property type="match status" value="1"/>
</dbReference>
<dbReference type="PANTHER" id="PTHR22948">
    <property type="entry name" value="TUDOR DOMAIN CONTAINING PROTEIN"/>
    <property type="match status" value="1"/>
</dbReference>
<keyword evidence="7" id="KW-0221">Differentiation</keyword>
<dbReference type="EMBL" id="JAICCE010000016">
    <property type="protein sequence ID" value="KAG9266612.1"/>
    <property type="molecule type" value="Genomic_DNA"/>
</dbReference>
<comment type="subcellular location">
    <subcellularLocation>
        <location evidence="1">Cytoplasm</location>
    </subcellularLocation>
</comment>
<feature type="compositionally biased region" description="Polar residues" evidence="9">
    <location>
        <begin position="251"/>
        <end position="260"/>
    </location>
</feature>
<feature type="domain" description="Tudor" evidence="10">
    <location>
        <begin position="526"/>
        <end position="584"/>
    </location>
</feature>
<keyword evidence="4" id="KW-0217">Developmental protein</keyword>
<evidence type="ECO:0000313" key="12">
    <source>
        <dbReference type="EMBL" id="KAG9266612.1"/>
    </source>
</evidence>
<dbReference type="GO" id="GO:0005737">
    <property type="term" value="C:cytoplasm"/>
    <property type="evidence" value="ECO:0007669"/>
    <property type="project" value="UniProtKB-SubCell"/>
</dbReference>
<gene>
    <name evidence="12" type="primary">TDRD5</name>
    <name evidence="12" type="ORF">AMEX_G19254</name>
</gene>
<dbReference type="Gene3D" id="2.30.30.140">
    <property type="match status" value="1"/>
</dbReference>
<evidence type="ECO:0000259" key="10">
    <source>
        <dbReference type="PROSITE" id="PS50304"/>
    </source>
</evidence>
<reference evidence="12 13" key="1">
    <citation type="submission" date="2021-07" db="EMBL/GenBank/DDBJ databases">
        <authorList>
            <person name="Imarazene B."/>
            <person name="Zahm M."/>
            <person name="Klopp C."/>
            <person name="Cabau C."/>
            <person name="Beille S."/>
            <person name="Jouanno E."/>
            <person name="Castinel A."/>
            <person name="Lluch J."/>
            <person name="Gil L."/>
            <person name="Kuchtly C."/>
            <person name="Lopez Roques C."/>
            <person name="Donnadieu C."/>
            <person name="Parrinello H."/>
            <person name="Journot L."/>
            <person name="Du K."/>
            <person name="Schartl M."/>
            <person name="Retaux S."/>
            <person name="Guiguen Y."/>
        </authorList>
    </citation>
    <scope>NUCLEOTIDE SEQUENCE [LARGE SCALE GENOMIC DNA]</scope>
    <source>
        <strain evidence="12">Pach_M1</strain>
        <tissue evidence="12">Testis</tissue>
    </source>
</reference>
<dbReference type="InterPro" id="IPR041966">
    <property type="entry name" value="LOTUS-like"/>
</dbReference>
<evidence type="ECO:0000313" key="13">
    <source>
        <dbReference type="Proteomes" id="UP000752171"/>
    </source>
</evidence>
<protein>
    <recommendedName>
        <fullName evidence="3">Tudor domain-containing protein 5</fullName>
    </recommendedName>
</protein>
<dbReference type="Gene3D" id="3.30.420.610">
    <property type="entry name" value="LOTUS domain-like"/>
    <property type="match status" value="3"/>
</dbReference>
<feature type="domain" description="HTH OST-type" evidence="11">
    <location>
        <begin position="299"/>
        <end position="373"/>
    </location>
</feature>
<dbReference type="AlphaFoldDB" id="A0A8T2L9B6"/>
<dbReference type="Pfam" id="PF12872">
    <property type="entry name" value="OST-HTH"/>
    <property type="match status" value="3"/>
</dbReference>
<dbReference type="SUPFAM" id="SSF63748">
    <property type="entry name" value="Tudor/PWWP/MBT"/>
    <property type="match status" value="1"/>
</dbReference>
<comment type="similarity">
    <text evidence="2">Belongs to the TDRD5 family.</text>
</comment>
<dbReference type="GO" id="GO:0007283">
    <property type="term" value="P:spermatogenesis"/>
    <property type="evidence" value="ECO:0007669"/>
    <property type="project" value="UniProtKB-KW"/>
</dbReference>
<dbReference type="PROSITE" id="PS50304">
    <property type="entry name" value="TUDOR"/>
    <property type="match status" value="1"/>
</dbReference>
<name>A0A8T2L9B6_ASTMX</name>